<comment type="caution">
    <text evidence="1">The sequence shown here is derived from an EMBL/GenBank/DDBJ whole genome shotgun (WGS) entry which is preliminary data.</text>
</comment>
<reference evidence="1" key="1">
    <citation type="journal article" date="2015" name="Nature">
        <title>Complex archaea that bridge the gap between prokaryotes and eukaryotes.</title>
        <authorList>
            <person name="Spang A."/>
            <person name="Saw J.H."/>
            <person name="Jorgensen S.L."/>
            <person name="Zaremba-Niedzwiedzka K."/>
            <person name="Martijn J."/>
            <person name="Lind A.E."/>
            <person name="van Eijk R."/>
            <person name="Schleper C."/>
            <person name="Guy L."/>
            <person name="Ettema T.J."/>
        </authorList>
    </citation>
    <scope>NUCLEOTIDE SEQUENCE</scope>
</reference>
<gene>
    <name evidence="1" type="ORF">LCGC14_1664600</name>
</gene>
<dbReference type="EMBL" id="LAZR01014198">
    <property type="protein sequence ID" value="KKM18545.1"/>
    <property type="molecule type" value="Genomic_DNA"/>
</dbReference>
<sequence>VVRIKEPLYRWSNWKITDKSGPFKKLDSRTIAFDVEVKPDGETVVTYTVEYWW</sequence>
<organism evidence="1">
    <name type="scientific">marine sediment metagenome</name>
    <dbReference type="NCBI Taxonomy" id="412755"/>
    <lineage>
        <taxon>unclassified sequences</taxon>
        <taxon>metagenomes</taxon>
        <taxon>ecological metagenomes</taxon>
    </lineage>
</organism>
<protein>
    <recommendedName>
        <fullName evidence="2">DUF4139 domain-containing protein</fullName>
    </recommendedName>
</protein>
<name>A0A0F9KT22_9ZZZZ</name>
<evidence type="ECO:0000313" key="1">
    <source>
        <dbReference type="EMBL" id="KKM18545.1"/>
    </source>
</evidence>
<feature type="non-terminal residue" evidence="1">
    <location>
        <position position="1"/>
    </location>
</feature>
<accession>A0A0F9KT22</accession>
<proteinExistence type="predicted"/>
<dbReference type="AlphaFoldDB" id="A0A0F9KT22"/>
<evidence type="ECO:0008006" key="2">
    <source>
        <dbReference type="Google" id="ProtNLM"/>
    </source>
</evidence>